<name>A0AAV4M7H3_CAEEX</name>
<evidence type="ECO:0000313" key="2">
    <source>
        <dbReference type="Proteomes" id="UP001054945"/>
    </source>
</evidence>
<comment type="caution">
    <text evidence="1">The sequence shown here is derived from an EMBL/GenBank/DDBJ whole genome shotgun (WGS) entry which is preliminary data.</text>
</comment>
<protein>
    <submittedName>
        <fullName evidence="1">Uncharacterized protein</fullName>
    </submittedName>
</protein>
<dbReference type="Proteomes" id="UP001054945">
    <property type="component" value="Unassembled WGS sequence"/>
</dbReference>
<reference evidence="1 2" key="1">
    <citation type="submission" date="2021-06" db="EMBL/GenBank/DDBJ databases">
        <title>Caerostris extrusa draft genome.</title>
        <authorList>
            <person name="Kono N."/>
            <person name="Arakawa K."/>
        </authorList>
    </citation>
    <scope>NUCLEOTIDE SEQUENCE [LARGE SCALE GENOMIC DNA]</scope>
</reference>
<organism evidence="1 2">
    <name type="scientific">Caerostris extrusa</name>
    <name type="common">Bark spider</name>
    <name type="synonym">Caerostris bankana</name>
    <dbReference type="NCBI Taxonomy" id="172846"/>
    <lineage>
        <taxon>Eukaryota</taxon>
        <taxon>Metazoa</taxon>
        <taxon>Ecdysozoa</taxon>
        <taxon>Arthropoda</taxon>
        <taxon>Chelicerata</taxon>
        <taxon>Arachnida</taxon>
        <taxon>Araneae</taxon>
        <taxon>Araneomorphae</taxon>
        <taxon>Entelegynae</taxon>
        <taxon>Araneoidea</taxon>
        <taxon>Araneidae</taxon>
        <taxon>Caerostris</taxon>
    </lineage>
</organism>
<proteinExistence type="predicted"/>
<evidence type="ECO:0000313" key="1">
    <source>
        <dbReference type="EMBL" id="GIX68319.1"/>
    </source>
</evidence>
<sequence>MAHCDSPKRSSWITQTRRRLALEQNLMKTYHSNKLSLLHHSSFTPSGSDNPNSITDMAHCDSPKRSSWIVQTLDIQKIMSYENKPVFPQEARFEIRFGNSAQEGVASVVTTAVVNETIFAIRGIDRLVPH</sequence>
<gene>
    <name evidence="1" type="ORF">CEXT_655041</name>
</gene>
<dbReference type="EMBL" id="BPLR01019478">
    <property type="protein sequence ID" value="GIX68319.1"/>
    <property type="molecule type" value="Genomic_DNA"/>
</dbReference>
<accession>A0AAV4M7H3</accession>
<dbReference type="AlphaFoldDB" id="A0AAV4M7H3"/>
<keyword evidence="2" id="KW-1185">Reference proteome</keyword>